<evidence type="ECO:0008006" key="3">
    <source>
        <dbReference type="Google" id="ProtNLM"/>
    </source>
</evidence>
<evidence type="ECO:0000313" key="2">
    <source>
        <dbReference type="Proteomes" id="UP000766609"/>
    </source>
</evidence>
<accession>A0ABS7N5D8</accession>
<name>A0ABS7N5D8_9BACT</name>
<keyword evidence="2" id="KW-1185">Reference proteome</keyword>
<dbReference type="RefSeq" id="WP_222584193.1">
    <property type="nucleotide sequence ID" value="NZ_JAHVHP010000002.1"/>
</dbReference>
<protein>
    <recommendedName>
        <fullName evidence="3">Lipoprotein</fullName>
    </recommendedName>
</protein>
<sequence length="197" mass="22167">MKNIDLRILIGFLVLFGCKSSSSVEEISSEISAIQVISDTTREESPYSQNDQENIKRLIQKTLTDIFKEDLEKGFLDSLSRQFKYSQVDLNEDGNLEILVGLTGPYFCGSGGCTVLLLTSHGDVITRFSVVKYPAYVDSETTNGWRNLIMYSGGENRVVKFEGETYPSNPSTLPVFEGDVDNLKELLDWENQEAFTY</sequence>
<evidence type="ECO:0000313" key="1">
    <source>
        <dbReference type="EMBL" id="MBY5951557.1"/>
    </source>
</evidence>
<comment type="caution">
    <text evidence="1">The sequence shown here is derived from an EMBL/GenBank/DDBJ whole genome shotgun (WGS) entry which is preliminary data.</text>
</comment>
<dbReference type="PROSITE" id="PS51257">
    <property type="entry name" value="PROKAR_LIPOPROTEIN"/>
    <property type="match status" value="1"/>
</dbReference>
<organism evidence="1 2">
    <name type="scientific">Algoriphagus marincola</name>
    <dbReference type="NCBI Taxonomy" id="264027"/>
    <lineage>
        <taxon>Bacteria</taxon>
        <taxon>Pseudomonadati</taxon>
        <taxon>Bacteroidota</taxon>
        <taxon>Cytophagia</taxon>
        <taxon>Cytophagales</taxon>
        <taxon>Cyclobacteriaceae</taxon>
        <taxon>Algoriphagus</taxon>
    </lineage>
</organism>
<reference evidence="1 2" key="1">
    <citation type="submission" date="2021-06" db="EMBL/GenBank/DDBJ databases">
        <title>44 bacteria genomes isolated from Dapeng, Shenzhen.</title>
        <authorList>
            <person name="Zheng W."/>
            <person name="Yu S."/>
            <person name="Huang Y."/>
        </authorList>
    </citation>
    <scope>NUCLEOTIDE SEQUENCE [LARGE SCALE GENOMIC DNA]</scope>
    <source>
        <strain evidence="1 2">DP5N14-6</strain>
    </source>
</reference>
<proteinExistence type="predicted"/>
<gene>
    <name evidence="1" type="ORF">KUV23_11265</name>
</gene>
<dbReference type="Proteomes" id="UP000766609">
    <property type="component" value="Unassembled WGS sequence"/>
</dbReference>
<dbReference type="EMBL" id="JAHVHP010000002">
    <property type="protein sequence ID" value="MBY5951557.1"/>
    <property type="molecule type" value="Genomic_DNA"/>
</dbReference>